<dbReference type="RefSeq" id="WP_267541701.1">
    <property type="nucleotide sequence ID" value="NZ_JAPNKA010000001.1"/>
</dbReference>
<dbReference type="PROSITE" id="PS50110">
    <property type="entry name" value="RESPONSE_REGULATORY"/>
    <property type="match status" value="1"/>
</dbReference>
<dbReference type="CDD" id="cd07302">
    <property type="entry name" value="CHD"/>
    <property type="match status" value="1"/>
</dbReference>
<evidence type="ECO:0000313" key="5">
    <source>
        <dbReference type="Proteomes" id="UP001207654"/>
    </source>
</evidence>
<dbReference type="InterPro" id="IPR001054">
    <property type="entry name" value="A/G_cyclase"/>
</dbReference>
<accession>A0ABT4AN99</accession>
<dbReference type="InterPro" id="IPR001789">
    <property type="entry name" value="Sig_transdc_resp-reg_receiver"/>
</dbReference>
<dbReference type="SUPFAM" id="SSF55073">
    <property type="entry name" value="Nucleotide cyclase"/>
    <property type="match status" value="1"/>
</dbReference>
<dbReference type="PROSITE" id="PS50125">
    <property type="entry name" value="GUANYLATE_CYCLASE_2"/>
    <property type="match status" value="1"/>
</dbReference>
<dbReference type="InterPro" id="IPR050697">
    <property type="entry name" value="Adenylyl/Guanylyl_Cyclase_3/4"/>
</dbReference>
<comment type="caution">
    <text evidence="4">The sequence shown here is derived from an EMBL/GenBank/DDBJ whole genome shotgun (WGS) entry which is preliminary data.</text>
</comment>
<dbReference type="InterPro" id="IPR029787">
    <property type="entry name" value="Nucleotide_cyclase"/>
</dbReference>
<protein>
    <submittedName>
        <fullName evidence="4">Response regulator</fullName>
    </submittedName>
</protein>
<name>A0ABT4AN99_9BACT</name>
<dbReference type="Pfam" id="PF00211">
    <property type="entry name" value="Guanylate_cyc"/>
    <property type="match status" value="1"/>
</dbReference>
<sequence length="527" mass="57105">MCPLPGGWDTLGLESPLGRWRARLTRADGSNRTAVRADSPLFGELLLKLGIVTPNQIEEALALQSLNGQRLGEALISLGYVTRQQIQDALGEALGLHDNPTQGFTPAQPPLGELLVGLKYLTVAQLDEALALQRRTGRKLGEIVVEHGYCTYKQLYEGLGLQNRVSGRQESPARTQVQEGGNHRVMVVDDSPLACAFVQEGLVSLGYEVICFQDPYEALEQVGKVQPAIVLSDLDMPGIDGMELCRRLKEGPSRAMPVIILTANDNDTERVKGLRAGADDYVNKSASMDELAARIDSVMRRTGETERMRKLFARYTSDAVVEEILKSPDSVVLTGEKREVTILFADIRNFTGLADSLPPEQTVGVLNQVLGGLSDAVLTCGGTLDKFLGDGLMAVFGAPVFREDDALRALQSAKMMMAFMVELRERAEAEWATTRQGRPLTLELGIGINSGMAVAGNIGGSMRTEYTCIGDSVNVAARLCALAGPGEILVGERTVELLTGHESGFEELPPVRLKGKPHPVPLFRALW</sequence>
<keyword evidence="1" id="KW-0597">Phosphoprotein</keyword>
<evidence type="ECO:0000259" key="2">
    <source>
        <dbReference type="PROSITE" id="PS50110"/>
    </source>
</evidence>
<gene>
    <name evidence="4" type="ORF">OV287_52860</name>
</gene>
<dbReference type="Gene3D" id="3.40.50.2300">
    <property type="match status" value="1"/>
</dbReference>
<evidence type="ECO:0000256" key="1">
    <source>
        <dbReference type="PROSITE-ProRule" id="PRU00169"/>
    </source>
</evidence>
<reference evidence="4 5" key="1">
    <citation type="submission" date="2022-11" db="EMBL/GenBank/DDBJ databases">
        <title>Minimal conservation of predation-associated metabolite biosynthetic gene clusters underscores biosynthetic potential of Myxococcota including descriptions for ten novel species: Archangium lansinium sp. nov., Myxococcus landrumus sp. nov., Nannocystis bai.</title>
        <authorList>
            <person name="Ahearne A."/>
            <person name="Stevens C."/>
            <person name="Phillips K."/>
        </authorList>
    </citation>
    <scope>NUCLEOTIDE SEQUENCE [LARGE SCALE GENOMIC DNA]</scope>
    <source>
        <strain evidence="4 5">MIWBW</strain>
    </source>
</reference>
<dbReference type="InterPro" id="IPR037257">
    <property type="entry name" value="T2SS_E_N_sf"/>
</dbReference>
<dbReference type="SMART" id="SM00448">
    <property type="entry name" value="REC"/>
    <property type="match status" value="1"/>
</dbReference>
<dbReference type="InterPro" id="IPR011006">
    <property type="entry name" value="CheY-like_superfamily"/>
</dbReference>
<dbReference type="CDD" id="cd17574">
    <property type="entry name" value="REC_OmpR"/>
    <property type="match status" value="1"/>
</dbReference>
<feature type="domain" description="Guanylate cyclase" evidence="3">
    <location>
        <begin position="341"/>
        <end position="480"/>
    </location>
</feature>
<keyword evidence="5" id="KW-1185">Reference proteome</keyword>
<dbReference type="Gene3D" id="3.30.70.1230">
    <property type="entry name" value="Nucleotide cyclase"/>
    <property type="match status" value="1"/>
</dbReference>
<evidence type="ECO:0000313" key="4">
    <source>
        <dbReference type="EMBL" id="MCY1083159.1"/>
    </source>
</evidence>
<proteinExistence type="predicted"/>
<dbReference type="EMBL" id="JAPNKA010000001">
    <property type="protein sequence ID" value="MCY1083159.1"/>
    <property type="molecule type" value="Genomic_DNA"/>
</dbReference>
<dbReference type="Proteomes" id="UP001207654">
    <property type="component" value="Unassembled WGS sequence"/>
</dbReference>
<dbReference type="Pfam" id="PF00072">
    <property type="entry name" value="Response_reg"/>
    <property type="match status" value="1"/>
</dbReference>
<feature type="modified residue" description="4-aspartylphosphate" evidence="1">
    <location>
        <position position="233"/>
    </location>
</feature>
<dbReference type="SMART" id="SM00044">
    <property type="entry name" value="CYCc"/>
    <property type="match status" value="1"/>
</dbReference>
<dbReference type="SUPFAM" id="SSF160246">
    <property type="entry name" value="EspE N-terminal domain-like"/>
    <property type="match status" value="2"/>
</dbReference>
<dbReference type="SUPFAM" id="SSF52172">
    <property type="entry name" value="CheY-like"/>
    <property type="match status" value="1"/>
</dbReference>
<evidence type="ECO:0000259" key="3">
    <source>
        <dbReference type="PROSITE" id="PS50125"/>
    </source>
</evidence>
<dbReference type="PANTHER" id="PTHR43081:SF1">
    <property type="entry name" value="ADENYLATE CYCLASE, TERMINAL-DIFFERENTIATION SPECIFIC"/>
    <property type="match status" value="1"/>
</dbReference>
<feature type="domain" description="Response regulatory" evidence="2">
    <location>
        <begin position="184"/>
        <end position="299"/>
    </location>
</feature>
<organism evidence="4 5">
    <name type="scientific">Archangium lansingense</name>
    <dbReference type="NCBI Taxonomy" id="2995310"/>
    <lineage>
        <taxon>Bacteria</taxon>
        <taxon>Pseudomonadati</taxon>
        <taxon>Myxococcota</taxon>
        <taxon>Myxococcia</taxon>
        <taxon>Myxococcales</taxon>
        <taxon>Cystobacterineae</taxon>
        <taxon>Archangiaceae</taxon>
        <taxon>Archangium</taxon>
    </lineage>
</organism>
<dbReference type="PANTHER" id="PTHR43081">
    <property type="entry name" value="ADENYLATE CYCLASE, TERMINAL-DIFFERENTIATION SPECIFIC-RELATED"/>
    <property type="match status" value="1"/>
</dbReference>